<reference evidence="2" key="1">
    <citation type="submission" date="2017-02" db="EMBL/GenBank/DDBJ databases">
        <authorList>
            <person name="Varghese N."/>
            <person name="Submissions S."/>
        </authorList>
    </citation>
    <scope>NUCLEOTIDE SEQUENCE [LARGE SCALE GENOMIC DNA]</scope>
    <source>
        <strain evidence="2">DSM 22385</strain>
    </source>
</reference>
<keyword evidence="2" id="KW-1185">Reference proteome</keyword>
<dbReference type="Proteomes" id="UP000189981">
    <property type="component" value="Unassembled WGS sequence"/>
</dbReference>
<evidence type="ECO:0000313" key="2">
    <source>
        <dbReference type="Proteomes" id="UP000189981"/>
    </source>
</evidence>
<dbReference type="RefSeq" id="WP_079700622.1">
    <property type="nucleotide sequence ID" value="NZ_FUYR01000001.1"/>
</dbReference>
<gene>
    <name evidence="1" type="ORF">SAMN05661099_0107</name>
</gene>
<proteinExistence type="predicted"/>
<dbReference type="OrthoDB" id="8818984at2"/>
<name>A0A1T4ZZI7_9SPHI</name>
<protein>
    <submittedName>
        <fullName evidence="1">Uncharacterized protein</fullName>
    </submittedName>
</protein>
<sequence length="86" mass="9115">MAKCNISIDFNGQPDELIRSAEQAISGAGGSFAGSNSDGKFSISSPLGKVSGTYTVVGQSFNISIVDKPFLVSCSRIEEELRKQIK</sequence>
<organism evidence="1 2">
    <name type="scientific">Daejeonella lutea</name>
    <dbReference type="NCBI Taxonomy" id="572036"/>
    <lineage>
        <taxon>Bacteria</taxon>
        <taxon>Pseudomonadati</taxon>
        <taxon>Bacteroidota</taxon>
        <taxon>Sphingobacteriia</taxon>
        <taxon>Sphingobacteriales</taxon>
        <taxon>Sphingobacteriaceae</taxon>
        <taxon>Daejeonella</taxon>
    </lineage>
</organism>
<evidence type="ECO:0000313" key="1">
    <source>
        <dbReference type="EMBL" id="SKB27937.1"/>
    </source>
</evidence>
<accession>A0A1T4ZZI7</accession>
<dbReference type="STRING" id="572036.SAMN05661099_0107"/>
<dbReference type="EMBL" id="FUYR01000001">
    <property type="protein sequence ID" value="SKB27937.1"/>
    <property type="molecule type" value="Genomic_DNA"/>
</dbReference>
<dbReference type="AlphaFoldDB" id="A0A1T4ZZI7"/>